<gene>
    <name evidence="1" type="ORF">MTR67_038928</name>
</gene>
<protein>
    <submittedName>
        <fullName evidence="1">Uncharacterized protein</fullName>
    </submittedName>
</protein>
<organism evidence="1 2">
    <name type="scientific">Solanum verrucosum</name>
    <dbReference type="NCBI Taxonomy" id="315347"/>
    <lineage>
        <taxon>Eukaryota</taxon>
        <taxon>Viridiplantae</taxon>
        <taxon>Streptophyta</taxon>
        <taxon>Embryophyta</taxon>
        <taxon>Tracheophyta</taxon>
        <taxon>Spermatophyta</taxon>
        <taxon>Magnoliopsida</taxon>
        <taxon>eudicotyledons</taxon>
        <taxon>Gunneridae</taxon>
        <taxon>Pentapetalae</taxon>
        <taxon>asterids</taxon>
        <taxon>lamiids</taxon>
        <taxon>Solanales</taxon>
        <taxon>Solanaceae</taxon>
        <taxon>Solanoideae</taxon>
        <taxon>Solaneae</taxon>
        <taxon>Solanum</taxon>
    </lineage>
</organism>
<evidence type="ECO:0000313" key="2">
    <source>
        <dbReference type="Proteomes" id="UP001234989"/>
    </source>
</evidence>
<proteinExistence type="predicted"/>
<evidence type="ECO:0000313" key="1">
    <source>
        <dbReference type="EMBL" id="WMV45543.1"/>
    </source>
</evidence>
<dbReference type="EMBL" id="CP133620">
    <property type="protein sequence ID" value="WMV45543.1"/>
    <property type="molecule type" value="Genomic_DNA"/>
</dbReference>
<dbReference type="Proteomes" id="UP001234989">
    <property type="component" value="Chromosome 9"/>
</dbReference>
<dbReference type="AlphaFoldDB" id="A0AAF0ZPY2"/>
<accession>A0AAF0ZPY2</accession>
<name>A0AAF0ZPY2_SOLVR</name>
<keyword evidence="2" id="KW-1185">Reference proteome</keyword>
<reference evidence="1" key="1">
    <citation type="submission" date="2023-08" db="EMBL/GenBank/DDBJ databases">
        <title>A de novo genome assembly of Solanum verrucosum Schlechtendal, a Mexican diploid species geographically isolated from the other diploid A-genome species in potato relatives.</title>
        <authorList>
            <person name="Hosaka K."/>
        </authorList>
    </citation>
    <scope>NUCLEOTIDE SEQUENCE</scope>
    <source>
        <tissue evidence="1">Young leaves</tissue>
    </source>
</reference>
<sequence>MRTFLMKRSRLRFWTGK</sequence>